<dbReference type="PIRSF" id="PIRSF500136">
    <property type="entry name" value="UDP_ManNAc_DH"/>
    <property type="match status" value="1"/>
</dbReference>
<dbReference type="Proteomes" id="UP001056610">
    <property type="component" value="Chromosome"/>
</dbReference>
<dbReference type="Pfam" id="PF03721">
    <property type="entry name" value="UDPG_MGDP_dh_N"/>
    <property type="match status" value="1"/>
</dbReference>
<dbReference type="InterPro" id="IPR001732">
    <property type="entry name" value="UDP-Glc/GDP-Man_DH_N"/>
</dbReference>
<evidence type="ECO:0000256" key="1">
    <source>
        <dbReference type="PIRNR" id="PIRNR000124"/>
    </source>
</evidence>
<accession>A0ABY4QR90</accession>
<sequence length="308" mass="33412">MSRIVIVGAGTVGTATGKGFVSYGHDVSYVDISASRVQMLRRDGHRACLPPDLNLDGVDLILVSVPTPTNDFGLDFSHLTESTNDIGAALRRCQSNTYPVVVYRSTMLPGSTRSRLVPRLETVSGGRAGVDFGVCYNPEYLREQSAREDFLNPTVVLLGTDLQDRRTQQEMYALYGTFEAEVVLTSWDVAEFQKYIHNLANAAKISFFNEMREAAGQIGFTQTEIDLAFSITVKSAESIWHPTYGTLNLGAYGGACLPKDVSAALTFAKSLGISTPLISAVETVNNRITANQVATLTNGALMPARRIS</sequence>
<dbReference type="InterPro" id="IPR014026">
    <property type="entry name" value="UDP-Glc/GDP-Man_DH_dimer"/>
</dbReference>
<dbReference type="RefSeq" id="WP_219066753.1">
    <property type="nucleotide sequence ID" value="NZ_CAJUXY010000011.1"/>
</dbReference>
<evidence type="ECO:0008006" key="6">
    <source>
        <dbReference type="Google" id="ProtNLM"/>
    </source>
</evidence>
<name>A0ABY4QR90_9MYCO</name>
<dbReference type="PANTHER" id="PTHR43750:SF3">
    <property type="entry name" value="UDP-GLUCOSE 6-DEHYDROGENASE TUAD"/>
    <property type="match status" value="1"/>
</dbReference>
<dbReference type="InterPro" id="IPR017476">
    <property type="entry name" value="UDP-Glc/GDP-Man"/>
</dbReference>
<reference evidence="4" key="1">
    <citation type="submission" date="2022-05" db="EMBL/GenBank/DDBJ databases">
        <title>A methanotrophic Mycobacterium dominates a cave microbial ecosystem.</title>
        <authorList>
            <person name="Van Spanning R.J.M."/>
            <person name="Guan Q."/>
            <person name="Melkonian C."/>
            <person name="Gallant J."/>
            <person name="Polerecky L."/>
            <person name="Flot J.-F."/>
            <person name="Brandt B.W."/>
            <person name="Braster M."/>
            <person name="Iturbe Espinoza P."/>
            <person name="Aerts J."/>
            <person name="Meima-Franke M."/>
            <person name="Piersma S.R."/>
            <person name="Bunduc C."/>
            <person name="Ummels R."/>
            <person name="Pain A."/>
            <person name="Fleming E.J."/>
            <person name="van der Wel N."/>
            <person name="Gherman V.D."/>
            <person name="Sarbu S.M."/>
            <person name="Bodelier P.L.E."/>
            <person name="Bitter W."/>
        </authorList>
    </citation>
    <scope>NUCLEOTIDE SEQUENCE</scope>
    <source>
        <strain evidence="4">Sulfur Cave</strain>
    </source>
</reference>
<evidence type="ECO:0000313" key="5">
    <source>
        <dbReference type="Proteomes" id="UP001056610"/>
    </source>
</evidence>
<dbReference type="Pfam" id="PF00984">
    <property type="entry name" value="UDPG_MGDP_dh"/>
    <property type="match status" value="1"/>
</dbReference>
<dbReference type="EMBL" id="CP097320">
    <property type="protein sequence ID" value="UQX12294.1"/>
    <property type="molecule type" value="Genomic_DNA"/>
</dbReference>
<keyword evidence="5" id="KW-1185">Reference proteome</keyword>
<proteinExistence type="inferred from homology"/>
<dbReference type="PANTHER" id="PTHR43750">
    <property type="entry name" value="UDP-GLUCOSE 6-DEHYDROGENASE TUAD"/>
    <property type="match status" value="1"/>
</dbReference>
<dbReference type="PIRSF" id="PIRSF000124">
    <property type="entry name" value="UDPglc_GDPman_dh"/>
    <property type="match status" value="1"/>
</dbReference>
<gene>
    <name evidence="4" type="ORF">M5I08_08505</name>
</gene>
<comment type="similarity">
    <text evidence="1">Belongs to the UDP-glucose/GDP-mannose dehydrogenase family.</text>
</comment>
<organism evidence="4 5">
    <name type="scientific">Candidatus Mycobacterium methanotrophicum</name>
    <dbReference type="NCBI Taxonomy" id="2943498"/>
    <lineage>
        <taxon>Bacteria</taxon>
        <taxon>Bacillati</taxon>
        <taxon>Actinomycetota</taxon>
        <taxon>Actinomycetes</taxon>
        <taxon>Mycobacteriales</taxon>
        <taxon>Mycobacteriaceae</taxon>
        <taxon>Mycobacterium</taxon>
    </lineage>
</organism>
<feature type="domain" description="UDP-glucose/GDP-mannose dehydrogenase dimerisation" evidence="2">
    <location>
        <begin position="189"/>
        <end position="286"/>
    </location>
</feature>
<dbReference type="InterPro" id="IPR028359">
    <property type="entry name" value="UDP_ManNAc/GlcNAc_DH"/>
</dbReference>
<evidence type="ECO:0000259" key="3">
    <source>
        <dbReference type="Pfam" id="PF03721"/>
    </source>
</evidence>
<evidence type="ECO:0000259" key="2">
    <source>
        <dbReference type="Pfam" id="PF00984"/>
    </source>
</evidence>
<evidence type="ECO:0000313" key="4">
    <source>
        <dbReference type="EMBL" id="UQX12294.1"/>
    </source>
</evidence>
<feature type="domain" description="UDP-glucose/GDP-mannose dehydrogenase N-terminal" evidence="3">
    <location>
        <begin position="56"/>
        <end position="166"/>
    </location>
</feature>
<protein>
    <recommendedName>
        <fullName evidence="6">UDP-glucose 6-dehydrogenase</fullName>
    </recommendedName>
</protein>